<dbReference type="AlphaFoldDB" id="A0A6J3M693"/>
<organism evidence="3">
    <name type="scientific">Dissoconium aciculare CBS 342.82</name>
    <dbReference type="NCBI Taxonomy" id="1314786"/>
    <lineage>
        <taxon>Eukaryota</taxon>
        <taxon>Fungi</taxon>
        <taxon>Dikarya</taxon>
        <taxon>Ascomycota</taxon>
        <taxon>Pezizomycotina</taxon>
        <taxon>Dothideomycetes</taxon>
        <taxon>Dothideomycetidae</taxon>
        <taxon>Mycosphaerellales</taxon>
        <taxon>Dissoconiaceae</taxon>
        <taxon>Dissoconium</taxon>
    </lineage>
</organism>
<reference evidence="3" key="3">
    <citation type="submission" date="2025-08" db="UniProtKB">
        <authorList>
            <consortium name="RefSeq"/>
        </authorList>
    </citation>
    <scope>IDENTIFICATION</scope>
    <source>
        <strain evidence="3">CBS 342.82</strain>
    </source>
</reference>
<dbReference type="Proteomes" id="UP000504637">
    <property type="component" value="Unplaced"/>
</dbReference>
<dbReference type="GeneID" id="54359319"/>
<proteinExistence type="predicted"/>
<evidence type="ECO:0000313" key="3">
    <source>
        <dbReference type="RefSeq" id="XP_033459428.1"/>
    </source>
</evidence>
<dbReference type="OrthoDB" id="1922977at2759"/>
<accession>A0A6J3M693</accession>
<dbReference type="RefSeq" id="XP_033459428.1">
    <property type="nucleotide sequence ID" value="XM_033601519.1"/>
</dbReference>
<gene>
    <name evidence="3" type="ORF">K489DRAFT_321163</name>
</gene>
<reference evidence="3" key="1">
    <citation type="submission" date="2020-01" db="EMBL/GenBank/DDBJ databases">
        <authorList>
            <consortium name="DOE Joint Genome Institute"/>
            <person name="Haridas S."/>
            <person name="Albert R."/>
            <person name="Binder M."/>
            <person name="Bloem J."/>
            <person name="Labutti K."/>
            <person name="Salamov A."/>
            <person name="Andreopoulos B."/>
            <person name="Baker S.E."/>
            <person name="Barry K."/>
            <person name="Bills G."/>
            <person name="Bluhm B.H."/>
            <person name="Cannon C."/>
            <person name="Castanera R."/>
            <person name="Culley D.E."/>
            <person name="Daum C."/>
            <person name="Ezra D."/>
            <person name="Gonzalez J.B."/>
            <person name="Henrissat B."/>
            <person name="Kuo A."/>
            <person name="Liang C."/>
            <person name="Lipzen A."/>
            <person name="Lutzoni F."/>
            <person name="Magnuson J."/>
            <person name="Mondo S."/>
            <person name="Nolan M."/>
            <person name="Ohm R."/>
            <person name="Pangilinan J."/>
            <person name="Park H.-J."/>
            <person name="Ramirez L."/>
            <person name="Alfaro M."/>
            <person name="Sun H."/>
            <person name="Tritt A."/>
            <person name="Yoshinaga Y."/>
            <person name="Zwiers L.-H."/>
            <person name="Turgeon B.G."/>
            <person name="Goodwin S.B."/>
            <person name="Spatafora J.W."/>
            <person name="Crous P.W."/>
            <person name="Grigoriev I.V."/>
        </authorList>
    </citation>
    <scope>NUCLEOTIDE SEQUENCE</scope>
    <source>
        <strain evidence="3">CBS 342.82</strain>
    </source>
</reference>
<evidence type="ECO:0000256" key="1">
    <source>
        <dbReference type="SAM" id="MobiDB-lite"/>
    </source>
</evidence>
<name>A0A6J3M693_9PEZI</name>
<feature type="non-terminal residue" evidence="3">
    <location>
        <position position="1"/>
    </location>
</feature>
<evidence type="ECO:0000313" key="2">
    <source>
        <dbReference type="Proteomes" id="UP000504637"/>
    </source>
</evidence>
<keyword evidence="2" id="KW-1185">Reference proteome</keyword>
<feature type="region of interest" description="Disordered" evidence="1">
    <location>
        <begin position="1"/>
        <end position="22"/>
    </location>
</feature>
<protein>
    <submittedName>
        <fullName evidence="3">Uncharacterized protein</fullName>
    </submittedName>
</protein>
<feature type="compositionally biased region" description="Polar residues" evidence="1">
    <location>
        <begin position="1"/>
        <end position="17"/>
    </location>
</feature>
<reference evidence="3" key="2">
    <citation type="submission" date="2020-04" db="EMBL/GenBank/DDBJ databases">
        <authorList>
            <consortium name="NCBI Genome Project"/>
        </authorList>
    </citation>
    <scope>NUCLEOTIDE SEQUENCE</scope>
    <source>
        <strain evidence="3">CBS 342.82</strain>
    </source>
</reference>
<sequence length="71" mass="7968">TDNVLLRSLSTHHSPATSPEEDKRWKAGLGELIKELKMTNLGKQDVGAIAERIAQYRRDFVADPTKTLHLV</sequence>